<evidence type="ECO:0000313" key="6">
    <source>
        <dbReference type="Proteomes" id="UP000011651"/>
    </source>
</evidence>
<dbReference type="PATRIC" id="fig|1204738.3.peg.150"/>
<dbReference type="Proteomes" id="UP000011651">
    <property type="component" value="Unassembled WGS sequence"/>
</dbReference>
<dbReference type="Pfam" id="PF00196">
    <property type="entry name" value="GerE"/>
    <property type="match status" value="1"/>
</dbReference>
<evidence type="ECO:0000259" key="4">
    <source>
        <dbReference type="PROSITE" id="PS50043"/>
    </source>
</evidence>
<name>L9UD17_9GAMM</name>
<feature type="domain" description="HTH luxR-type" evidence="4">
    <location>
        <begin position="207"/>
        <end position="272"/>
    </location>
</feature>
<comment type="caution">
    <text evidence="5">The sequence shown here is derived from an EMBL/GenBank/DDBJ whole genome shotgun (WGS) entry which is preliminary data.</text>
</comment>
<dbReference type="PRINTS" id="PR00038">
    <property type="entry name" value="HTHLUXR"/>
</dbReference>
<dbReference type="PROSITE" id="PS50043">
    <property type="entry name" value="HTH_LUXR_2"/>
    <property type="match status" value="1"/>
</dbReference>
<dbReference type="RefSeq" id="WP_009285949.1">
    <property type="nucleotide sequence ID" value="NZ_AOPO01000001.1"/>
</dbReference>
<dbReference type="EMBL" id="AOPO01000001">
    <property type="protein sequence ID" value="ELY22501.1"/>
    <property type="molecule type" value="Genomic_DNA"/>
</dbReference>
<dbReference type="AlphaFoldDB" id="L9UD17"/>
<protein>
    <submittedName>
        <fullName evidence="5">Winged helix-turn-helix transcription repressor, DNA-binding</fullName>
    </submittedName>
</protein>
<dbReference type="SUPFAM" id="SSF46894">
    <property type="entry name" value="C-terminal effector domain of the bipartite response regulators"/>
    <property type="match status" value="1"/>
</dbReference>
<gene>
    <name evidence="5" type="ORF">HALTITAN_0104</name>
</gene>
<reference evidence="5 6" key="1">
    <citation type="journal article" date="2013" name="Genome Announc.">
        <title>Draft Genome of the Marine Gammaproteobacterium Halomonas titanicae.</title>
        <authorList>
            <person name="Sanchez-Porro C."/>
            <person name="de la Haba R.R."/>
            <person name="Cruz-Hernandez N."/>
            <person name="Gonzalez J.M."/>
            <person name="Reyes-Guirao C."/>
            <person name="Navarro-Sampedro L."/>
            <person name="Carballo M."/>
            <person name="Ventosa A."/>
        </authorList>
    </citation>
    <scope>NUCLEOTIDE SEQUENCE [LARGE SCALE GENOMIC DNA]</scope>
    <source>
        <strain evidence="5 6">BH1</strain>
    </source>
</reference>
<dbReference type="Gene3D" id="1.10.10.10">
    <property type="entry name" value="Winged helix-like DNA-binding domain superfamily/Winged helix DNA-binding domain"/>
    <property type="match status" value="1"/>
</dbReference>
<accession>L9UD17</accession>
<proteinExistence type="predicted"/>
<keyword evidence="3" id="KW-0804">Transcription</keyword>
<keyword evidence="1" id="KW-0805">Transcription regulation</keyword>
<dbReference type="InterPro" id="IPR000792">
    <property type="entry name" value="Tscrpt_reg_LuxR_C"/>
</dbReference>
<dbReference type="InterPro" id="IPR036388">
    <property type="entry name" value="WH-like_DNA-bd_sf"/>
</dbReference>
<dbReference type="PANTHER" id="PTHR44688:SF16">
    <property type="entry name" value="DNA-BINDING TRANSCRIPTIONAL ACTIVATOR DEVR_DOSR"/>
    <property type="match status" value="1"/>
</dbReference>
<dbReference type="GO" id="GO:0003677">
    <property type="term" value="F:DNA binding"/>
    <property type="evidence" value="ECO:0007669"/>
    <property type="project" value="UniProtKB-KW"/>
</dbReference>
<evidence type="ECO:0000256" key="3">
    <source>
        <dbReference type="ARBA" id="ARBA00023163"/>
    </source>
</evidence>
<organism evidence="5 6">
    <name type="scientific">Vreelandella titanicae BH1</name>
    <dbReference type="NCBI Taxonomy" id="1204738"/>
    <lineage>
        <taxon>Bacteria</taxon>
        <taxon>Pseudomonadati</taxon>
        <taxon>Pseudomonadota</taxon>
        <taxon>Gammaproteobacteria</taxon>
        <taxon>Oceanospirillales</taxon>
        <taxon>Halomonadaceae</taxon>
        <taxon>Vreelandella</taxon>
    </lineage>
</organism>
<dbReference type="PANTHER" id="PTHR44688">
    <property type="entry name" value="DNA-BINDING TRANSCRIPTIONAL ACTIVATOR DEVR_DOSR"/>
    <property type="match status" value="1"/>
</dbReference>
<evidence type="ECO:0000256" key="2">
    <source>
        <dbReference type="ARBA" id="ARBA00023125"/>
    </source>
</evidence>
<dbReference type="CDD" id="cd06170">
    <property type="entry name" value="LuxR_C_like"/>
    <property type="match status" value="1"/>
</dbReference>
<keyword evidence="2 5" id="KW-0238">DNA-binding</keyword>
<dbReference type="SMART" id="SM00421">
    <property type="entry name" value="HTH_LUXR"/>
    <property type="match status" value="1"/>
</dbReference>
<dbReference type="InterPro" id="IPR016032">
    <property type="entry name" value="Sig_transdc_resp-reg_C-effctor"/>
</dbReference>
<evidence type="ECO:0000256" key="1">
    <source>
        <dbReference type="ARBA" id="ARBA00023015"/>
    </source>
</evidence>
<evidence type="ECO:0000313" key="5">
    <source>
        <dbReference type="EMBL" id="ELY22501.1"/>
    </source>
</evidence>
<sequence>MKYCSTTDDIDSTFLASAGSAAWHRHMASLVRSSGQRDFPVRLEQVLRALTGFDTILINTYKGRHRPLLIHDDYPSENRPQAIDRYLSGAYLLDPFFTAMSGGLDSGVHRLRELAPDRFESSDYYAHYYRALGLADEVGLFARVGDDVLMVVSLGFQAEAPLKRRALQVLKNVVPMIETLLMEFWKWQGVLFQPTLEKDAPVEAAFVSFGREVLTAREQEIVRLLLAGHSTKSAARELDISDGTVKVHRKHIYQRLDVSSQSQLFQLFLEHVALISRQLRGEGARFVAPSRWF</sequence>
<dbReference type="GO" id="GO:0006355">
    <property type="term" value="P:regulation of DNA-templated transcription"/>
    <property type="evidence" value="ECO:0007669"/>
    <property type="project" value="InterPro"/>
</dbReference>